<protein>
    <submittedName>
        <fullName evidence="1">Uncharacterized protein</fullName>
    </submittedName>
</protein>
<name>A0ABD0U9X3_DENTH</name>
<comment type="caution">
    <text evidence="1">The sequence shown here is derived from an EMBL/GenBank/DDBJ whole genome shotgun (WGS) entry which is preliminary data.</text>
</comment>
<keyword evidence="2" id="KW-1185">Reference proteome</keyword>
<sequence>MKLSESPVPVLKPYETRSTVIAEFLNVFQGKETLWKAELFEQFDRLLPADFITAEDLSALSHSICSSLKRGSTGGATMLFFYLPSRSIISCSDFKGQFIAHFVKG</sequence>
<gene>
    <name evidence="1" type="ORF">M5K25_025659</name>
</gene>
<dbReference type="AlphaFoldDB" id="A0ABD0U9X3"/>
<proteinExistence type="predicted"/>
<reference evidence="1 2" key="1">
    <citation type="journal article" date="2024" name="Plant Biotechnol. J.">
        <title>Dendrobium thyrsiflorum genome and its molecular insights into genes involved in important horticultural traits.</title>
        <authorList>
            <person name="Chen B."/>
            <person name="Wang J.Y."/>
            <person name="Zheng P.J."/>
            <person name="Li K.L."/>
            <person name="Liang Y.M."/>
            <person name="Chen X.F."/>
            <person name="Zhang C."/>
            <person name="Zhao X."/>
            <person name="He X."/>
            <person name="Zhang G.Q."/>
            <person name="Liu Z.J."/>
            <person name="Xu Q."/>
        </authorList>
    </citation>
    <scope>NUCLEOTIDE SEQUENCE [LARGE SCALE GENOMIC DNA]</scope>
    <source>
        <strain evidence="1">GZMU011</strain>
    </source>
</reference>
<accession>A0ABD0U9X3</accession>
<organism evidence="1 2">
    <name type="scientific">Dendrobium thyrsiflorum</name>
    <name type="common">Pinecone-like raceme dendrobium</name>
    <name type="synonym">Orchid</name>
    <dbReference type="NCBI Taxonomy" id="117978"/>
    <lineage>
        <taxon>Eukaryota</taxon>
        <taxon>Viridiplantae</taxon>
        <taxon>Streptophyta</taxon>
        <taxon>Embryophyta</taxon>
        <taxon>Tracheophyta</taxon>
        <taxon>Spermatophyta</taxon>
        <taxon>Magnoliopsida</taxon>
        <taxon>Liliopsida</taxon>
        <taxon>Asparagales</taxon>
        <taxon>Orchidaceae</taxon>
        <taxon>Epidendroideae</taxon>
        <taxon>Malaxideae</taxon>
        <taxon>Dendrobiinae</taxon>
        <taxon>Dendrobium</taxon>
    </lineage>
</organism>
<evidence type="ECO:0000313" key="1">
    <source>
        <dbReference type="EMBL" id="KAL0907116.1"/>
    </source>
</evidence>
<dbReference type="EMBL" id="JANQDX010000018">
    <property type="protein sequence ID" value="KAL0907116.1"/>
    <property type="molecule type" value="Genomic_DNA"/>
</dbReference>
<dbReference type="Proteomes" id="UP001552299">
    <property type="component" value="Unassembled WGS sequence"/>
</dbReference>
<evidence type="ECO:0000313" key="2">
    <source>
        <dbReference type="Proteomes" id="UP001552299"/>
    </source>
</evidence>